<dbReference type="EMBL" id="BOQE01000001">
    <property type="protein sequence ID" value="GIM44807.1"/>
    <property type="molecule type" value="Genomic_DNA"/>
</dbReference>
<dbReference type="AlphaFoldDB" id="A0AAV4LAH9"/>
<reference evidence="1" key="1">
    <citation type="journal article" date="2023" name="Int. J. Syst. Evol. Microbiol.">
        <title>Collibacillus ludicampi gen. nov., sp. nov., a new soil bacterium of the family Alicyclobacillaceae.</title>
        <authorList>
            <person name="Jojima T."/>
            <person name="Ioku Y."/>
            <person name="Fukuta Y."/>
            <person name="Shirasaka N."/>
            <person name="Matsumura Y."/>
            <person name="Mori M."/>
        </authorList>
    </citation>
    <scope>NUCLEOTIDE SEQUENCE</scope>
    <source>
        <strain evidence="1">TP075</strain>
    </source>
</reference>
<protein>
    <submittedName>
        <fullName evidence="1">Uncharacterized protein</fullName>
    </submittedName>
</protein>
<sequence>MGKIIDHEKLLEAIRGRCDFLEELEYIGTDQEGRPLFTAFDVVYKREMELRLNGDALEGDYGYGGYSVIAKISLDSE</sequence>
<gene>
    <name evidence="1" type="ORF">DNHGIG_03560</name>
</gene>
<proteinExistence type="predicted"/>
<organism evidence="1 2">
    <name type="scientific">Collibacillus ludicampi</name>
    <dbReference type="NCBI Taxonomy" id="2771369"/>
    <lineage>
        <taxon>Bacteria</taxon>
        <taxon>Bacillati</taxon>
        <taxon>Bacillota</taxon>
        <taxon>Bacilli</taxon>
        <taxon>Bacillales</taxon>
        <taxon>Alicyclobacillaceae</taxon>
        <taxon>Collibacillus</taxon>
    </lineage>
</organism>
<dbReference type="Proteomes" id="UP001057291">
    <property type="component" value="Unassembled WGS sequence"/>
</dbReference>
<keyword evidence="2" id="KW-1185">Reference proteome</keyword>
<name>A0AAV4LAH9_9BACL</name>
<evidence type="ECO:0000313" key="2">
    <source>
        <dbReference type="Proteomes" id="UP001057291"/>
    </source>
</evidence>
<accession>A0AAV4LAH9</accession>
<evidence type="ECO:0000313" key="1">
    <source>
        <dbReference type="EMBL" id="GIM44807.1"/>
    </source>
</evidence>
<comment type="caution">
    <text evidence="1">The sequence shown here is derived from an EMBL/GenBank/DDBJ whole genome shotgun (WGS) entry which is preliminary data.</text>
</comment>
<dbReference type="RefSeq" id="WP_282198062.1">
    <property type="nucleotide sequence ID" value="NZ_BOQE01000001.1"/>
</dbReference>